<reference evidence="2" key="1">
    <citation type="submission" date="2020-04" db="EMBL/GenBank/DDBJ databases">
        <authorList>
            <person name="Chiriac C."/>
            <person name="Salcher M."/>
            <person name="Ghai R."/>
            <person name="Kavagutti S V."/>
        </authorList>
    </citation>
    <scope>NUCLEOTIDE SEQUENCE</scope>
</reference>
<evidence type="ECO:0000256" key="1">
    <source>
        <dbReference type="SAM" id="Phobius"/>
    </source>
</evidence>
<proteinExistence type="predicted"/>
<protein>
    <submittedName>
        <fullName evidence="2">Uncharacterized protein</fullName>
    </submittedName>
</protein>
<accession>A0A6J5MYF6</accession>
<dbReference type="EMBL" id="LR796537">
    <property type="protein sequence ID" value="CAB4150116.1"/>
    <property type="molecule type" value="Genomic_DNA"/>
</dbReference>
<keyword evidence="1" id="KW-0472">Membrane</keyword>
<keyword evidence="1" id="KW-0812">Transmembrane</keyword>
<evidence type="ECO:0000313" key="2">
    <source>
        <dbReference type="EMBL" id="CAB4150116.1"/>
    </source>
</evidence>
<keyword evidence="1" id="KW-1133">Transmembrane helix</keyword>
<name>A0A6J5MYF6_9CAUD</name>
<sequence length="38" mass="4094">MTKTLKTLSQLLVVVVISVSITIGLAALLFLPQILRSI</sequence>
<organism evidence="2">
    <name type="scientific">uncultured Caudovirales phage</name>
    <dbReference type="NCBI Taxonomy" id="2100421"/>
    <lineage>
        <taxon>Viruses</taxon>
        <taxon>Duplodnaviria</taxon>
        <taxon>Heunggongvirae</taxon>
        <taxon>Uroviricota</taxon>
        <taxon>Caudoviricetes</taxon>
        <taxon>Peduoviridae</taxon>
        <taxon>Maltschvirus</taxon>
        <taxon>Maltschvirus maltsch</taxon>
    </lineage>
</organism>
<gene>
    <name evidence="2" type="ORF">UFOVP562_3</name>
</gene>
<feature type="transmembrane region" description="Helical" evidence="1">
    <location>
        <begin position="12"/>
        <end position="35"/>
    </location>
</feature>